<reference evidence="3 4" key="1">
    <citation type="submission" date="2017-04" db="EMBL/GenBank/DDBJ databases">
        <title>Genome Announcement: Closed genomes of Ralstonia solanacearum strains K60, UW551, and UW700.</title>
        <authorList>
            <person name="Hayes M."/>
            <person name="Macintyre A.M."/>
            <person name="Allen C."/>
        </authorList>
    </citation>
    <scope>NUCLEOTIDE SEQUENCE [LARGE SCALE GENOMIC DNA]</scope>
    <source>
        <strain evidence="3 4">UW25</strain>
    </source>
</reference>
<evidence type="ECO:0000313" key="4">
    <source>
        <dbReference type="Proteomes" id="UP000216164"/>
    </source>
</evidence>
<dbReference type="AlphaFoldDB" id="A0AAP7ZI43"/>
<feature type="compositionally biased region" description="Polar residues" evidence="1">
    <location>
        <begin position="850"/>
        <end position="866"/>
    </location>
</feature>
<dbReference type="Pfam" id="PF13699">
    <property type="entry name" value="eCIS_core"/>
    <property type="match status" value="1"/>
</dbReference>
<dbReference type="Proteomes" id="UP000216164">
    <property type="component" value="Unassembled WGS sequence"/>
</dbReference>
<protein>
    <recommendedName>
        <fullName evidence="2">eCIS core domain-containing protein</fullName>
    </recommendedName>
</protein>
<feature type="domain" description="eCIS core" evidence="2">
    <location>
        <begin position="75"/>
        <end position="152"/>
    </location>
</feature>
<evidence type="ECO:0000256" key="1">
    <source>
        <dbReference type="SAM" id="MobiDB-lite"/>
    </source>
</evidence>
<organism evidence="3 4">
    <name type="scientific">Ralstonia solanacearum K60</name>
    <dbReference type="NCBI Taxonomy" id="1091042"/>
    <lineage>
        <taxon>Bacteria</taxon>
        <taxon>Pseudomonadati</taxon>
        <taxon>Pseudomonadota</taxon>
        <taxon>Betaproteobacteria</taxon>
        <taxon>Burkholderiales</taxon>
        <taxon>Burkholderiaceae</taxon>
        <taxon>Ralstonia</taxon>
        <taxon>Ralstonia solanacearum species complex</taxon>
    </lineage>
</organism>
<feature type="region of interest" description="Disordered" evidence="1">
    <location>
        <begin position="822"/>
        <end position="895"/>
    </location>
</feature>
<accession>A0AAP7ZI43</accession>
<dbReference type="EMBL" id="NCTK01000002">
    <property type="protein sequence ID" value="OYQ09395.1"/>
    <property type="molecule type" value="Genomic_DNA"/>
</dbReference>
<feature type="compositionally biased region" description="Polar residues" evidence="1">
    <location>
        <begin position="26"/>
        <end position="38"/>
    </location>
</feature>
<name>A0AAP7ZI43_RALSL</name>
<feature type="compositionally biased region" description="Polar residues" evidence="1">
    <location>
        <begin position="49"/>
        <end position="58"/>
    </location>
</feature>
<evidence type="ECO:0000259" key="2">
    <source>
        <dbReference type="Pfam" id="PF13699"/>
    </source>
</evidence>
<feature type="region of interest" description="Disordered" evidence="1">
    <location>
        <begin position="1"/>
        <end position="76"/>
    </location>
</feature>
<gene>
    <name evidence="3" type="ORF">B7R77_20950</name>
</gene>
<evidence type="ECO:0000313" key="3">
    <source>
        <dbReference type="EMBL" id="OYQ09395.1"/>
    </source>
</evidence>
<feature type="compositionally biased region" description="Basic residues" evidence="1">
    <location>
        <begin position="261"/>
        <end position="270"/>
    </location>
</feature>
<dbReference type="InterPro" id="IPR025295">
    <property type="entry name" value="eCIS_core_dom"/>
</dbReference>
<comment type="caution">
    <text evidence="3">The sequence shown here is derived from an EMBL/GenBank/DDBJ whole genome shotgun (WGS) entry which is preliminary data.</text>
</comment>
<sequence>MGSTAAKTPRKAPEAGARARHRSVAAQPTSEGAQTVLMSLQRLRADRTGGQSRGNSTERLLDAFAGKPPGEPGRPLDEPTRLDMEARFGQDFTQVRVHSEGAAAMTACHAGAHAYTSGQHIAFAPGRYDPASTSGRSLLAHELAHVVQQQRGGAHPALGAGASHEHGADAAAAAYSAGSGPVSVAGATGVGMARSADEWLHGSVDLSGWRYSDLLAERSELQQWMDRQTAGDERTLQIEQAIATIDAKIRGLEQGVQGPKKPGKKGKNKKSQPAEASTPTTDAELEKEPPRCLVEQSTPVFTDQEDLRREFDHIVAWLQRKDVSPRDRQLLQQELQYLAPRLGQSLQQHADNKRRARIGVALTPSGGGSARAQILEAVRLVDSIKPVDGRDDQFYLMHGEEMLTMTKEEAMGIRARAMEAMSAAIKKVQDIDAGGYNKLQSQLSVDQDHPIAAAGVSLFTDMDTSEAVNRYLPISNATGAAISRFFAAKRSGNLAGMASALADAEEMAITGNNLINGHLDDIQTTGAKVITGLQITQAAAFTIVMVATAGAAAPAIGAGVTGAGITGVGGTLLTAGGTATVVGAEGFVLGGTGGTLGGLARGDSLSDSLSLGLGEGKKWGETGVKIGATAALAPAATARFGASKEGIGLANQILRTGAATGTTNLAVDAGSRTLFHGESLSLGEARSSFTGGFLGGMGGPLINKIGSPSLRNAANVAWGGGTSGGLTYLETGDADRAWQSAGLGAASSLSLGDPHPSQKTLDAAYQGGQRLRSSVNSATRSAGNTLKSAMLGVKLSGAAPDISGGLNTGMWNRPIPGLVAPADPTSKAAISPKQDTVEASLPDAAETVTAKPTSQEHNTPPQSSEVRPSARAKVEPPAFQQARTASQPAARQAHVPVRGRIAGEEVWAEISSEMGLGTAAQSTQSGIRGAVADAQSAGLIGVQGAPGTVDVAFQPHRNASDVRAEYGVTGAQEQSAHVNATSFLRDAPGYNREAAPTMLMSPATHRAFDNFWKSWARAQPKGRKTCTVAEMRGVMHAAINQIPNLTPRQRGTLAWQLELELQALGLQDTSSVRIPYSD</sequence>
<proteinExistence type="predicted"/>
<feature type="region of interest" description="Disordered" evidence="1">
    <location>
        <begin position="252"/>
        <end position="289"/>
    </location>
</feature>